<proteinExistence type="predicted"/>
<evidence type="ECO:0000256" key="1">
    <source>
        <dbReference type="SAM" id="MobiDB-lite"/>
    </source>
</evidence>
<feature type="compositionally biased region" description="Basic residues" evidence="1">
    <location>
        <begin position="275"/>
        <end position="285"/>
    </location>
</feature>
<dbReference type="SUPFAM" id="SSF51556">
    <property type="entry name" value="Metallo-dependent hydrolases"/>
    <property type="match status" value="1"/>
</dbReference>
<dbReference type="AlphaFoldDB" id="A0A1D2AGU1"/>
<feature type="region of interest" description="Disordered" evidence="1">
    <location>
        <begin position="271"/>
        <end position="350"/>
    </location>
</feature>
<dbReference type="Pfam" id="PF01026">
    <property type="entry name" value="TatD_DNase"/>
    <property type="match status" value="1"/>
</dbReference>
<dbReference type="PANTHER" id="PTHR47176">
    <property type="entry name" value="OSJNBA0020J04.13 PROTEIN"/>
    <property type="match status" value="1"/>
</dbReference>
<organism evidence="2">
    <name type="scientific">Auxenochlorella protothecoides</name>
    <name type="common">Green microalga</name>
    <name type="synonym">Chlorella protothecoides</name>
    <dbReference type="NCBI Taxonomy" id="3075"/>
    <lineage>
        <taxon>Eukaryota</taxon>
        <taxon>Viridiplantae</taxon>
        <taxon>Chlorophyta</taxon>
        <taxon>core chlorophytes</taxon>
        <taxon>Trebouxiophyceae</taxon>
        <taxon>Chlorellales</taxon>
        <taxon>Chlorellaceae</taxon>
        <taxon>Auxenochlorella</taxon>
    </lineage>
</organism>
<sequence>MAVSSIRLFDAHCHLQDARFGAGELDDILSRSRAAGVSRMAVNGCCVEDWPLVHAIAAAHGEMVVANYGLHPWWVGRQPDHWLDLLRQRLLANPGAGLGECGLDRSRRAPPCPFEEQVSVFKAQLLLAQELQRPLSVRSLSVGDVEASIHGNLCEYPNQGRASSHNVCPSTAMCACGAQCLQRHLQVSVRTSSSMPSSSMVVGILVAPLLPPTTGPLRQSGRPPARGAGRGAPDGACAAAFLVRRSRGRACHRLRTPLRLLLRIGRYISTAPRQGHPHAARHPRRPPAAGDRCPRRRAAPGPRVARGAARICTLRAPLPGAPGARGAEADAGPRGCRAGRGRGGPRSADLAERVRRLCRASRRPLGDYGDCIAPRSQPPISCLASGAPAPPGLP</sequence>
<dbReference type="PANTHER" id="PTHR47176:SF1">
    <property type="entry name" value="OS04G0577500 PROTEIN"/>
    <property type="match status" value="1"/>
</dbReference>
<evidence type="ECO:0000313" key="2">
    <source>
        <dbReference type="EMBL" id="JAT78412.1"/>
    </source>
</evidence>
<feature type="compositionally biased region" description="Low complexity" evidence="1">
    <location>
        <begin position="299"/>
        <end position="336"/>
    </location>
</feature>
<gene>
    <name evidence="2" type="ORF">g.4582</name>
</gene>
<reference evidence="2" key="1">
    <citation type="submission" date="2015-08" db="EMBL/GenBank/DDBJ databases">
        <authorList>
            <person name="Babu N.S."/>
            <person name="Beckwith C.J."/>
            <person name="Beseler K.G."/>
            <person name="Brison A."/>
            <person name="Carone J.V."/>
            <person name="Caskin T.P."/>
            <person name="Diamond M."/>
            <person name="Durham M.E."/>
            <person name="Foxe J.M."/>
            <person name="Go M."/>
            <person name="Henderson B.A."/>
            <person name="Jones I.B."/>
            <person name="McGettigan J.A."/>
            <person name="Micheletti S.J."/>
            <person name="Nasrallah M.E."/>
            <person name="Ortiz D."/>
            <person name="Piller C.R."/>
            <person name="Privatt S.R."/>
            <person name="Schneider S.L."/>
            <person name="Sharp S."/>
            <person name="Smith T.C."/>
            <person name="Stanton J.D."/>
            <person name="Ullery H.E."/>
            <person name="Wilson R.J."/>
            <person name="Serrano M.G."/>
            <person name="Buck G."/>
            <person name="Lee V."/>
            <person name="Wang Y."/>
            <person name="Carvalho R."/>
            <person name="Voegtly L."/>
            <person name="Shi R."/>
            <person name="Duckworth R."/>
            <person name="Johnson A."/>
            <person name="Loviza R."/>
            <person name="Walstead R."/>
            <person name="Shah Z."/>
            <person name="Kiflezghi M."/>
            <person name="Wade K."/>
            <person name="Ball S.L."/>
            <person name="Bradley K.W."/>
            <person name="Asai D.J."/>
            <person name="Bowman C.A."/>
            <person name="Russell D.A."/>
            <person name="Pope W.H."/>
            <person name="Jacobs-Sera D."/>
            <person name="Hendrix R.W."/>
            <person name="Hatfull G.F."/>
        </authorList>
    </citation>
    <scope>NUCLEOTIDE SEQUENCE</scope>
</reference>
<protein>
    <submittedName>
        <fullName evidence="2">Uncharacterized protein</fullName>
    </submittedName>
</protein>
<dbReference type="EMBL" id="GDKF01000210">
    <property type="protein sequence ID" value="JAT78412.1"/>
    <property type="molecule type" value="Transcribed_RNA"/>
</dbReference>
<accession>A0A1D2AGU1</accession>
<dbReference type="InterPro" id="IPR001130">
    <property type="entry name" value="TatD-like"/>
</dbReference>
<dbReference type="GO" id="GO:0016788">
    <property type="term" value="F:hydrolase activity, acting on ester bonds"/>
    <property type="evidence" value="ECO:0007669"/>
    <property type="project" value="InterPro"/>
</dbReference>
<dbReference type="Gene3D" id="3.20.20.140">
    <property type="entry name" value="Metal-dependent hydrolases"/>
    <property type="match status" value="1"/>
</dbReference>
<dbReference type="InterPro" id="IPR032466">
    <property type="entry name" value="Metal_Hydrolase"/>
</dbReference>
<feature type="region of interest" description="Disordered" evidence="1">
    <location>
        <begin position="364"/>
        <end position="394"/>
    </location>
</feature>
<feature type="region of interest" description="Disordered" evidence="1">
    <location>
        <begin position="213"/>
        <end position="232"/>
    </location>
</feature>
<name>A0A1D2AGU1_AUXPR</name>
<feature type="compositionally biased region" description="Low complexity" evidence="1">
    <location>
        <begin position="221"/>
        <end position="232"/>
    </location>
</feature>